<comment type="similarity">
    <text evidence="2">Belongs to the glycosyl hydrolase 33 family.</text>
</comment>
<dbReference type="EC" id="3.2.1.18" evidence="3"/>
<organism evidence="5 6">
    <name type="scientific">Prosthecobacter fusiformis</name>
    <dbReference type="NCBI Taxonomy" id="48464"/>
    <lineage>
        <taxon>Bacteria</taxon>
        <taxon>Pseudomonadati</taxon>
        <taxon>Verrucomicrobiota</taxon>
        <taxon>Verrucomicrobiia</taxon>
        <taxon>Verrucomicrobiales</taxon>
        <taxon>Verrucomicrobiaceae</taxon>
        <taxon>Prosthecobacter</taxon>
    </lineage>
</organism>
<evidence type="ECO:0000313" key="6">
    <source>
        <dbReference type="Proteomes" id="UP000295662"/>
    </source>
</evidence>
<dbReference type="Proteomes" id="UP000295662">
    <property type="component" value="Unassembled WGS sequence"/>
</dbReference>
<dbReference type="CDD" id="cd15482">
    <property type="entry name" value="Sialidase_non-viral"/>
    <property type="match status" value="1"/>
</dbReference>
<dbReference type="GO" id="GO:0004308">
    <property type="term" value="F:exo-alpha-sialidase activity"/>
    <property type="evidence" value="ECO:0007669"/>
    <property type="project" value="UniProtKB-EC"/>
</dbReference>
<dbReference type="AlphaFoldDB" id="A0A4R7RXS0"/>
<reference evidence="5 6" key="1">
    <citation type="submission" date="2019-03" db="EMBL/GenBank/DDBJ databases">
        <title>Genomic Encyclopedia of Archaeal and Bacterial Type Strains, Phase II (KMG-II): from individual species to whole genera.</title>
        <authorList>
            <person name="Goeker M."/>
        </authorList>
    </citation>
    <scope>NUCLEOTIDE SEQUENCE [LARGE SCALE GENOMIC DNA]</scope>
    <source>
        <strain evidence="5 6">ATCC 25309</strain>
    </source>
</reference>
<dbReference type="EMBL" id="SOCA01000004">
    <property type="protein sequence ID" value="TDU70591.1"/>
    <property type="molecule type" value="Genomic_DNA"/>
</dbReference>
<dbReference type="GO" id="GO:0005737">
    <property type="term" value="C:cytoplasm"/>
    <property type="evidence" value="ECO:0007669"/>
    <property type="project" value="TreeGrafter"/>
</dbReference>
<evidence type="ECO:0000256" key="2">
    <source>
        <dbReference type="ARBA" id="ARBA00009348"/>
    </source>
</evidence>
<protein>
    <recommendedName>
        <fullName evidence="3">exo-alpha-sialidase</fullName>
        <ecNumber evidence="3">3.2.1.18</ecNumber>
    </recommendedName>
</protein>
<evidence type="ECO:0000313" key="5">
    <source>
        <dbReference type="EMBL" id="TDU70591.1"/>
    </source>
</evidence>
<evidence type="ECO:0000256" key="4">
    <source>
        <dbReference type="SAM" id="SignalP"/>
    </source>
</evidence>
<sequence length="91" mass="9872">MLKSLLLSSFLAFSAHAATPFLEKTDVFEGGKGASLYRIPGVVVTGKGTVLAYCEARLNDSKDWGEIQVHLRRSTDGGKTWAAPPAHRPSW</sequence>
<gene>
    <name evidence="5" type="ORF">EI77_02638</name>
</gene>
<dbReference type="PANTHER" id="PTHR10628">
    <property type="entry name" value="SIALIDASE"/>
    <property type="match status" value="1"/>
</dbReference>
<evidence type="ECO:0000256" key="1">
    <source>
        <dbReference type="ARBA" id="ARBA00000427"/>
    </source>
</evidence>
<dbReference type="RefSeq" id="WP_166647226.1">
    <property type="nucleotide sequence ID" value="NZ_SOCA01000004.1"/>
</dbReference>
<dbReference type="GO" id="GO:0016020">
    <property type="term" value="C:membrane"/>
    <property type="evidence" value="ECO:0007669"/>
    <property type="project" value="TreeGrafter"/>
</dbReference>
<keyword evidence="6" id="KW-1185">Reference proteome</keyword>
<feature type="signal peptide" evidence="4">
    <location>
        <begin position="1"/>
        <end position="17"/>
    </location>
</feature>
<comment type="catalytic activity">
    <reaction evidence="1">
        <text>Hydrolysis of alpha-(2-&gt;3)-, alpha-(2-&gt;6)-, alpha-(2-&gt;8)- glycosidic linkages of terminal sialic acid residues in oligosaccharides, glycoproteins, glycolipids, colominic acid and synthetic substrates.</text>
        <dbReference type="EC" id="3.2.1.18"/>
    </reaction>
</comment>
<feature type="chain" id="PRO_5020691252" description="exo-alpha-sialidase" evidence="4">
    <location>
        <begin position="18"/>
        <end position="91"/>
    </location>
</feature>
<accession>A0A4R7RXS0</accession>
<dbReference type="GO" id="GO:0009313">
    <property type="term" value="P:oligosaccharide catabolic process"/>
    <property type="evidence" value="ECO:0007669"/>
    <property type="project" value="TreeGrafter"/>
</dbReference>
<name>A0A4R7RXS0_9BACT</name>
<dbReference type="PANTHER" id="PTHR10628:SF30">
    <property type="entry name" value="EXO-ALPHA-SIALIDASE"/>
    <property type="match status" value="1"/>
</dbReference>
<dbReference type="InterPro" id="IPR036278">
    <property type="entry name" value="Sialidase_sf"/>
</dbReference>
<proteinExistence type="inferred from homology"/>
<evidence type="ECO:0000256" key="3">
    <source>
        <dbReference type="ARBA" id="ARBA00012733"/>
    </source>
</evidence>
<dbReference type="Gene3D" id="2.120.10.10">
    <property type="match status" value="1"/>
</dbReference>
<keyword evidence="4" id="KW-0732">Signal</keyword>
<dbReference type="GO" id="GO:0006689">
    <property type="term" value="P:ganglioside catabolic process"/>
    <property type="evidence" value="ECO:0007669"/>
    <property type="project" value="TreeGrafter"/>
</dbReference>
<comment type="caution">
    <text evidence="5">The sequence shown here is derived from an EMBL/GenBank/DDBJ whole genome shotgun (WGS) entry which is preliminary data.</text>
</comment>
<dbReference type="InterPro" id="IPR026856">
    <property type="entry name" value="Sialidase_fam"/>
</dbReference>
<dbReference type="SUPFAM" id="SSF50939">
    <property type="entry name" value="Sialidases"/>
    <property type="match status" value="1"/>
</dbReference>